<dbReference type="OrthoDB" id="385012at2"/>
<evidence type="ECO:0000256" key="6">
    <source>
        <dbReference type="SAM" id="Phobius"/>
    </source>
</evidence>
<evidence type="ECO:0000313" key="8">
    <source>
        <dbReference type="Proteomes" id="UP000065261"/>
    </source>
</evidence>
<keyword evidence="4 6" id="KW-1133">Transmembrane helix</keyword>
<dbReference type="PANTHER" id="PTHR33931">
    <property type="entry name" value="HOLIN-LIKE PROTEIN CIDA-RELATED"/>
    <property type="match status" value="1"/>
</dbReference>
<evidence type="ECO:0000256" key="3">
    <source>
        <dbReference type="ARBA" id="ARBA00022692"/>
    </source>
</evidence>
<name>A0A0U2WAL4_9GAMM</name>
<proteinExistence type="predicted"/>
<accession>A0A0U2WAL4</accession>
<comment type="subcellular location">
    <subcellularLocation>
        <location evidence="1">Cell membrane</location>
        <topology evidence="1">Multi-pass membrane protein</topology>
    </subcellularLocation>
</comment>
<keyword evidence="2" id="KW-1003">Cell membrane</keyword>
<keyword evidence="3 6" id="KW-0812">Transmembrane</keyword>
<feature type="transmembrane region" description="Helical" evidence="6">
    <location>
        <begin position="27"/>
        <end position="47"/>
    </location>
</feature>
<dbReference type="RefSeq" id="WP_058372727.1">
    <property type="nucleotide sequence ID" value="NZ_CP011034.1"/>
</dbReference>
<dbReference type="PATRIC" id="fig|1315283.4.peg.716"/>
<feature type="transmembrane region" description="Helical" evidence="6">
    <location>
        <begin position="87"/>
        <end position="110"/>
    </location>
</feature>
<sequence length="117" mass="12675">MKYVLSSAIILLCLAAAKFIMHSIGGSFPAPLLAMVILLLLLLTGIVKEHQLKPCASPILNIMPIFFIPAGVGFIEHLGLIKSHWPFLVAIILLVPISTLLLVSSVIAYFKGRVNND</sequence>
<protein>
    <recommendedName>
        <fullName evidence="9">Holin-like protein</fullName>
    </recommendedName>
</protein>
<dbReference type="GO" id="GO:0005886">
    <property type="term" value="C:plasma membrane"/>
    <property type="evidence" value="ECO:0007669"/>
    <property type="project" value="UniProtKB-SubCell"/>
</dbReference>
<evidence type="ECO:0000256" key="2">
    <source>
        <dbReference type="ARBA" id="ARBA00022475"/>
    </source>
</evidence>
<organism evidence="7">
    <name type="scientific">Pseudoalteromonas translucida KMM 520</name>
    <dbReference type="NCBI Taxonomy" id="1315283"/>
    <lineage>
        <taxon>Bacteria</taxon>
        <taxon>Pseudomonadati</taxon>
        <taxon>Pseudomonadota</taxon>
        <taxon>Gammaproteobacteria</taxon>
        <taxon>Alteromonadales</taxon>
        <taxon>Pseudoalteromonadaceae</taxon>
        <taxon>Pseudoalteromonas</taxon>
    </lineage>
</organism>
<evidence type="ECO:0000256" key="5">
    <source>
        <dbReference type="ARBA" id="ARBA00023136"/>
    </source>
</evidence>
<evidence type="ECO:0000313" key="7">
    <source>
        <dbReference type="EMBL" id="ALS32119.1"/>
    </source>
</evidence>
<keyword evidence="5 6" id="KW-0472">Membrane</keyword>
<evidence type="ECO:0000256" key="1">
    <source>
        <dbReference type="ARBA" id="ARBA00004651"/>
    </source>
</evidence>
<dbReference type="InterPro" id="IPR005538">
    <property type="entry name" value="LrgA/CidA"/>
</dbReference>
<dbReference type="AlphaFoldDB" id="A0A0U2WAL4"/>
<dbReference type="Proteomes" id="UP000065261">
    <property type="component" value="Chromosome I"/>
</dbReference>
<dbReference type="Pfam" id="PF03788">
    <property type="entry name" value="LrgA"/>
    <property type="match status" value="1"/>
</dbReference>
<evidence type="ECO:0008006" key="9">
    <source>
        <dbReference type="Google" id="ProtNLM"/>
    </source>
</evidence>
<evidence type="ECO:0000256" key="4">
    <source>
        <dbReference type="ARBA" id="ARBA00022989"/>
    </source>
</evidence>
<dbReference type="EMBL" id="CP011034">
    <property type="protein sequence ID" value="ALS32119.1"/>
    <property type="molecule type" value="Genomic_DNA"/>
</dbReference>
<dbReference type="PANTHER" id="PTHR33931:SF2">
    <property type="entry name" value="HOLIN-LIKE PROTEIN CIDA"/>
    <property type="match status" value="1"/>
</dbReference>
<gene>
    <name evidence="7" type="ORF">PTRA_a0812</name>
</gene>
<dbReference type="KEGG" id="ptn:PTRA_a0812"/>
<feature type="transmembrane region" description="Helical" evidence="6">
    <location>
        <begin position="59"/>
        <end position="81"/>
    </location>
</feature>
<reference evidence="7 8" key="1">
    <citation type="submission" date="2015-03" db="EMBL/GenBank/DDBJ databases">
        <authorList>
            <person name="Murphy D."/>
        </authorList>
    </citation>
    <scope>NUCLEOTIDE SEQUENCE [LARGE SCALE GENOMIC DNA]</scope>
    <source>
        <strain evidence="7 8">KMM 520</strain>
    </source>
</reference>